<keyword evidence="3" id="KW-1185">Reference proteome</keyword>
<proteinExistence type="predicted"/>
<dbReference type="STRING" id="647171.MetfoDRAFT_1819"/>
<sequence>MTILFILLLFAFIFLLWRYSELRGKIEERAWQLFEEWRDKELEKLSEQKAEMLFEDWKRKYEKKIRKDAIEKSKSVIIGKITEHFAPFLPEFKYNPKDARFIGSPVDFIVFDGLDEGDLKKIVFLEVKTGKSPLSKREKLIKKIVESKKVEWDSIRLGND</sequence>
<accession>H1L195</accession>
<dbReference type="AlphaFoldDB" id="H1L195"/>
<name>H1L195_9EURY</name>
<gene>
    <name evidence="2" type="ORF">MetfoDRAFT_1819</name>
</gene>
<evidence type="ECO:0000313" key="2">
    <source>
        <dbReference type="EMBL" id="EHP83944.1"/>
    </source>
</evidence>
<feature type="domain" description="Holliday junction resolvase-related" evidence="1">
    <location>
        <begin position="8"/>
        <end position="156"/>
    </location>
</feature>
<dbReference type="InterPro" id="IPR028300">
    <property type="entry name" value="Holliday_junct_resolvase-rel"/>
</dbReference>
<dbReference type="InterPro" id="IPR019287">
    <property type="entry name" value="Hday_junct_resolvase-rel_dom"/>
</dbReference>
<evidence type="ECO:0000259" key="1">
    <source>
        <dbReference type="Pfam" id="PF10107"/>
    </source>
</evidence>
<protein>
    <submittedName>
        <fullName evidence="2">Holliday junction resolvase-like protein</fullName>
    </submittedName>
</protein>
<dbReference type="EMBL" id="AGJL01000065">
    <property type="protein sequence ID" value="EHP83944.1"/>
    <property type="molecule type" value="Genomic_DNA"/>
</dbReference>
<dbReference type="PATRIC" id="fig|647171.4.peg.1758"/>
<dbReference type="Proteomes" id="UP000003706">
    <property type="component" value="Unassembled WGS sequence"/>
</dbReference>
<dbReference type="PIRSF" id="PIRSF014735">
    <property type="entry name" value="UCP014735"/>
    <property type="match status" value="1"/>
</dbReference>
<comment type="caution">
    <text evidence="2">The sequence shown here is derived from an EMBL/GenBank/DDBJ whole genome shotgun (WGS) entry which is preliminary data.</text>
</comment>
<evidence type="ECO:0000313" key="3">
    <source>
        <dbReference type="Proteomes" id="UP000003706"/>
    </source>
</evidence>
<reference evidence="2 3" key="1">
    <citation type="submission" date="2011-09" db="EMBL/GenBank/DDBJ databases">
        <title>The draft genome of Methanotorris formicicus Mc-S-70.</title>
        <authorList>
            <consortium name="US DOE Joint Genome Institute (JGI-PGF)"/>
            <person name="Lucas S."/>
            <person name="Han J."/>
            <person name="Lapidus A."/>
            <person name="Cheng J.-F."/>
            <person name="Goodwin L."/>
            <person name="Pitluck S."/>
            <person name="Peters L."/>
            <person name="Land M.L."/>
            <person name="Hauser L."/>
            <person name="Sieprawska-Lupa M."/>
            <person name="Takai K."/>
            <person name="Miyazaki J."/>
            <person name="Whitman W."/>
            <person name="Woyke T.J."/>
        </authorList>
    </citation>
    <scope>NUCLEOTIDE SEQUENCE [LARGE SCALE GENOMIC DNA]</scope>
    <source>
        <strain evidence="2 3">Mc-S-70</strain>
    </source>
</reference>
<organism evidence="2 3">
    <name type="scientific">Methanotorris formicicus Mc-S-70</name>
    <dbReference type="NCBI Taxonomy" id="647171"/>
    <lineage>
        <taxon>Archaea</taxon>
        <taxon>Methanobacteriati</taxon>
        <taxon>Methanobacteriota</taxon>
        <taxon>Methanomada group</taxon>
        <taxon>Methanococci</taxon>
        <taxon>Methanococcales</taxon>
        <taxon>Methanocaldococcaceae</taxon>
        <taxon>Methanotorris</taxon>
    </lineage>
</organism>
<dbReference type="Pfam" id="PF10107">
    <property type="entry name" value="Endonuc_Holl"/>
    <property type="match status" value="1"/>
</dbReference>